<dbReference type="SUPFAM" id="SSF51445">
    <property type="entry name" value="(Trans)glycosidases"/>
    <property type="match status" value="1"/>
</dbReference>
<keyword evidence="3" id="KW-0119">Carbohydrate metabolism</keyword>
<dbReference type="GO" id="GO:0043169">
    <property type="term" value="F:cation binding"/>
    <property type="evidence" value="ECO:0007669"/>
    <property type="project" value="InterPro"/>
</dbReference>
<dbReference type="InterPro" id="IPR017853">
    <property type="entry name" value="GH"/>
</dbReference>
<dbReference type="PANTHER" id="PTHR10357">
    <property type="entry name" value="ALPHA-AMYLASE FAMILY MEMBER"/>
    <property type="match status" value="1"/>
</dbReference>
<evidence type="ECO:0000259" key="4">
    <source>
        <dbReference type="SMART" id="SM00642"/>
    </source>
</evidence>
<dbReference type="PRINTS" id="PR00110">
    <property type="entry name" value="ALPHAAMYLASE"/>
</dbReference>
<feature type="domain" description="Glycosyl hydrolase family 13 catalytic" evidence="4">
    <location>
        <begin position="49"/>
        <end position="470"/>
    </location>
</feature>
<keyword evidence="3" id="KW-0326">Glycosidase</keyword>
<evidence type="ECO:0000313" key="5">
    <source>
        <dbReference type="EMBL" id="QHT67560.1"/>
    </source>
</evidence>
<dbReference type="PANTHER" id="PTHR10357:SF209">
    <property type="entry name" value="PERIPLASMIC ALPHA-AMYLASE"/>
    <property type="match status" value="1"/>
</dbReference>
<dbReference type="InterPro" id="IPR006046">
    <property type="entry name" value="Alpha_amylase"/>
</dbReference>
<keyword evidence="3" id="KW-0378">Hydrolase</keyword>
<dbReference type="InterPro" id="IPR006047">
    <property type="entry name" value="GH13_cat_dom"/>
</dbReference>
<dbReference type="Gene3D" id="2.60.40.1180">
    <property type="entry name" value="Golgi alpha-mannosidase II"/>
    <property type="match status" value="1"/>
</dbReference>
<accession>A0A6C0GIL1</accession>
<dbReference type="AlphaFoldDB" id="A0A6C0GIL1"/>
<dbReference type="EMBL" id="CP048222">
    <property type="protein sequence ID" value="QHT67560.1"/>
    <property type="molecule type" value="Genomic_DNA"/>
</dbReference>
<dbReference type="RefSeq" id="WP_162443589.1">
    <property type="nucleotide sequence ID" value="NZ_CP048222.1"/>
</dbReference>
<name>A0A6C0GIL1_9BACT</name>
<dbReference type="EC" id="3.2.1.1" evidence="3"/>
<dbReference type="Proteomes" id="UP000480178">
    <property type="component" value="Chromosome"/>
</dbReference>
<comment type="similarity">
    <text evidence="1 2">Belongs to the glycosyl hydrolase 13 family.</text>
</comment>
<organism evidence="5 6">
    <name type="scientific">Rhodocytophaga rosea</name>
    <dbReference type="NCBI Taxonomy" id="2704465"/>
    <lineage>
        <taxon>Bacteria</taxon>
        <taxon>Pseudomonadati</taxon>
        <taxon>Bacteroidota</taxon>
        <taxon>Cytophagia</taxon>
        <taxon>Cytophagales</taxon>
        <taxon>Rhodocytophagaceae</taxon>
        <taxon>Rhodocytophaga</taxon>
    </lineage>
</organism>
<dbReference type="Gene3D" id="3.20.20.80">
    <property type="entry name" value="Glycosidases"/>
    <property type="match status" value="1"/>
</dbReference>
<sequence>MKKRLILFTCLAVFLSQCKKKESQAAESTTTTAEKEKPPFSWRNATVYFLLTDRFNNGDKANDVNFNRTSKAATLRGFEGGDIKGVTQKIKDGYFDDLGITAIWLTPVVEQVHGKTDEGTGATYGYHGYWAKDWTALDPNFGTEQDLEEMIETAHQHGIRVLLDVVMNHTGPVTDKDPVWPKSWVREDPICSYKGYETTVSCTLVENLPDIHTESNTIVELPEALKQKWQKEGRLEQEMKELDEFFKTTGYPRAARFYIIKWLTDYVRKYGVDGFRVDTAKHTEAGIWAELKKEAAKAFEDWKKQNPAKQLDDNSFFMVAEVYGFGAGGSHLYDYGDRKVDFFANGFESLINFGFKYDARRSYDSLFVKYDTVLHGGTLEGLNVLNYLSSHDDGDPFDKTRQYRLDAGTKLLLSSGAAQVYYGDETARPLVIEGAQGDANLRSFMNWEQYEKDSVAKSTFEHWSKLSRFRRDHIAVGDGRHKKLQDAPYVFSRSYAKDNYNDQVLVALNAPSGNKSISAFDVFQNGVQVKDYYSGQTATVTEGKISLNSPYSIVLLAAK</sequence>
<dbReference type="InterPro" id="IPR013780">
    <property type="entry name" value="Glyco_hydro_b"/>
</dbReference>
<gene>
    <name evidence="5" type="ORF">GXP67_13445</name>
</gene>
<evidence type="ECO:0000256" key="3">
    <source>
        <dbReference type="RuleBase" id="RU361134"/>
    </source>
</evidence>
<dbReference type="KEGG" id="rhoz:GXP67_13445"/>
<dbReference type="GO" id="GO:0005975">
    <property type="term" value="P:carbohydrate metabolic process"/>
    <property type="evidence" value="ECO:0007669"/>
    <property type="project" value="InterPro"/>
</dbReference>
<dbReference type="Pfam" id="PF00128">
    <property type="entry name" value="Alpha-amylase"/>
    <property type="match status" value="1"/>
</dbReference>
<dbReference type="GO" id="GO:0004556">
    <property type="term" value="F:alpha-amylase activity"/>
    <property type="evidence" value="ECO:0007669"/>
    <property type="project" value="UniProtKB-UniRule"/>
</dbReference>
<proteinExistence type="inferred from homology"/>
<evidence type="ECO:0000313" key="6">
    <source>
        <dbReference type="Proteomes" id="UP000480178"/>
    </source>
</evidence>
<dbReference type="SMART" id="SM00642">
    <property type="entry name" value="Aamy"/>
    <property type="match status" value="1"/>
</dbReference>
<reference evidence="5 6" key="1">
    <citation type="submission" date="2020-01" db="EMBL/GenBank/DDBJ databases">
        <authorList>
            <person name="Kim M.K."/>
        </authorList>
    </citation>
    <scope>NUCLEOTIDE SEQUENCE [LARGE SCALE GENOMIC DNA]</scope>
    <source>
        <strain evidence="5 6">172606-1</strain>
    </source>
</reference>
<evidence type="ECO:0000256" key="1">
    <source>
        <dbReference type="ARBA" id="ARBA00008061"/>
    </source>
</evidence>
<keyword evidence="6" id="KW-1185">Reference proteome</keyword>
<protein>
    <recommendedName>
        <fullName evidence="3">Alpha-amylase</fullName>
        <ecNumber evidence="3">3.2.1.1</ecNumber>
    </recommendedName>
</protein>
<comment type="catalytic activity">
    <reaction evidence="3">
        <text>Endohydrolysis of (1-&gt;4)-alpha-D-glucosidic linkages in polysaccharides containing three or more (1-&gt;4)-alpha-linked D-glucose units.</text>
        <dbReference type="EC" id="3.2.1.1"/>
    </reaction>
</comment>
<evidence type="ECO:0000256" key="2">
    <source>
        <dbReference type="RuleBase" id="RU003615"/>
    </source>
</evidence>